<dbReference type="Pfam" id="PF04586">
    <property type="entry name" value="Peptidase_S78"/>
    <property type="match status" value="1"/>
</dbReference>
<protein>
    <recommendedName>
        <fullName evidence="4">Prohead serine protease domain-containing protein</fullName>
    </recommendedName>
</protein>
<evidence type="ECO:0000259" key="4">
    <source>
        <dbReference type="Pfam" id="PF04586"/>
    </source>
</evidence>
<sequence>MVLQLEHAAALEVRFAGQIEDGALEGVAVRFGVIDTYGSTFTPTAFKGLAGRSVPMLWAHDSREVIGSWTSLRSTSEGVMVAGKLNLEVQRSREVRAMLIAGDVKGLSIGFNTIKAELKSGIRTITAAELVEISLTAFPSVPGSGVTGVRTTNDDRYGAAIRLAIAAKAAARAFQ</sequence>
<evidence type="ECO:0000256" key="2">
    <source>
        <dbReference type="ARBA" id="ARBA00022670"/>
    </source>
</evidence>
<dbReference type="GO" id="GO:0006508">
    <property type="term" value="P:proteolysis"/>
    <property type="evidence" value="ECO:0007669"/>
    <property type="project" value="UniProtKB-KW"/>
</dbReference>
<dbReference type="NCBIfam" id="TIGR01543">
    <property type="entry name" value="proheadase_HK97"/>
    <property type="match status" value="1"/>
</dbReference>
<organism evidence="5 6">
    <name type="scientific">Pleomorphomonas carboxyditropha</name>
    <dbReference type="NCBI Taxonomy" id="2023338"/>
    <lineage>
        <taxon>Bacteria</taxon>
        <taxon>Pseudomonadati</taxon>
        <taxon>Pseudomonadota</taxon>
        <taxon>Alphaproteobacteria</taxon>
        <taxon>Hyphomicrobiales</taxon>
        <taxon>Pleomorphomonadaceae</taxon>
        <taxon>Pleomorphomonas</taxon>
    </lineage>
</organism>
<evidence type="ECO:0000313" key="6">
    <source>
        <dbReference type="Proteomes" id="UP000231070"/>
    </source>
</evidence>
<reference evidence="5 6" key="1">
    <citation type="submission" date="2017-08" db="EMBL/GenBank/DDBJ databases">
        <title>Pleomorphomonas carboxidotrophicus sp. nov., a new mesophilic hydrogenogenic carboxidotroph.</title>
        <authorList>
            <person name="Esquivel-Elizondo S."/>
            <person name="Krajmalnik-Brown R."/>
            <person name="Maldonado J."/>
        </authorList>
    </citation>
    <scope>NUCLEOTIDE SEQUENCE [LARGE SCALE GENOMIC DNA]</scope>
    <source>
        <strain evidence="5 6">SVCO-16</strain>
    </source>
</reference>
<name>A0A2G9WY98_9HYPH</name>
<evidence type="ECO:0000256" key="3">
    <source>
        <dbReference type="ARBA" id="ARBA00022801"/>
    </source>
</evidence>
<comment type="caution">
    <text evidence="5">The sequence shown here is derived from an EMBL/GenBank/DDBJ whole genome shotgun (WGS) entry which is preliminary data.</text>
</comment>
<keyword evidence="6" id="KW-1185">Reference proteome</keyword>
<proteinExistence type="predicted"/>
<keyword evidence="1" id="KW-1188">Viral release from host cell</keyword>
<accession>A0A2G9WY98</accession>
<dbReference type="RefSeq" id="WP_100080362.1">
    <property type="nucleotide sequence ID" value="NZ_NQVN01000004.1"/>
</dbReference>
<keyword evidence="2" id="KW-0645">Protease</keyword>
<evidence type="ECO:0000256" key="1">
    <source>
        <dbReference type="ARBA" id="ARBA00022612"/>
    </source>
</evidence>
<dbReference type="AlphaFoldDB" id="A0A2G9WY98"/>
<dbReference type="Proteomes" id="UP000231070">
    <property type="component" value="Unassembled WGS sequence"/>
</dbReference>
<dbReference type="OrthoDB" id="9804926at2"/>
<feature type="domain" description="Prohead serine protease" evidence="4">
    <location>
        <begin position="20"/>
        <end position="147"/>
    </location>
</feature>
<dbReference type="InterPro" id="IPR054613">
    <property type="entry name" value="Peptidase_S78_dom"/>
</dbReference>
<evidence type="ECO:0000313" key="5">
    <source>
        <dbReference type="EMBL" id="PIO99663.1"/>
    </source>
</evidence>
<dbReference type="EMBL" id="NQVN01000004">
    <property type="protein sequence ID" value="PIO99663.1"/>
    <property type="molecule type" value="Genomic_DNA"/>
</dbReference>
<dbReference type="InterPro" id="IPR006433">
    <property type="entry name" value="Prohead_protease"/>
</dbReference>
<keyword evidence="3" id="KW-0378">Hydrolase</keyword>
<dbReference type="GO" id="GO:0008233">
    <property type="term" value="F:peptidase activity"/>
    <property type="evidence" value="ECO:0007669"/>
    <property type="project" value="UniProtKB-KW"/>
</dbReference>
<gene>
    <name evidence="5" type="ORF">CJ014_10185</name>
</gene>